<evidence type="ECO:0000256" key="2">
    <source>
        <dbReference type="ARBA" id="ARBA00023315"/>
    </source>
</evidence>
<dbReference type="PROSITE" id="PS50835">
    <property type="entry name" value="IG_LIKE"/>
    <property type="match status" value="1"/>
</dbReference>
<dbReference type="EMBL" id="FLUV01001586">
    <property type="protein sequence ID" value="SBW23461.1"/>
    <property type="molecule type" value="Genomic_DNA"/>
</dbReference>
<dbReference type="InterPro" id="IPR016039">
    <property type="entry name" value="Thiolase-like"/>
</dbReference>
<dbReference type="Gene3D" id="3.40.47.10">
    <property type="match status" value="1"/>
</dbReference>
<reference evidence="6" key="1">
    <citation type="submission" date="2016-02" db="EMBL/GenBank/DDBJ databases">
        <authorList>
            <person name="Wibberg D."/>
        </authorList>
    </citation>
    <scope>NUCLEOTIDE SEQUENCE [LARGE SCALE GENOMIC DNA]</scope>
</reference>
<dbReference type="Pfam" id="PF08545">
    <property type="entry name" value="ACP_syn_III"/>
    <property type="match status" value="1"/>
</dbReference>
<keyword evidence="3" id="KW-0812">Transmembrane</keyword>
<evidence type="ECO:0000313" key="5">
    <source>
        <dbReference type="EMBL" id="SBW23461.1"/>
    </source>
</evidence>
<keyword evidence="6" id="KW-1185">Reference proteome</keyword>
<dbReference type="GO" id="GO:0044550">
    <property type="term" value="P:secondary metabolite biosynthetic process"/>
    <property type="evidence" value="ECO:0007669"/>
    <property type="project" value="TreeGrafter"/>
</dbReference>
<feature type="transmembrane region" description="Helical" evidence="3">
    <location>
        <begin position="6"/>
        <end position="24"/>
    </location>
</feature>
<feature type="domain" description="Ig-like" evidence="4">
    <location>
        <begin position="187"/>
        <end position="224"/>
    </location>
</feature>
<accession>A0A1C3P0X4</accession>
<name>A0A1C3P0X4_9ACTN</name>
<feature type="transmembrane region" description="Helical" evidence="3">
    <location>
        <begin position="204"/>
        <end position="223"/>
    </location>
</feature>
<dbReference type="GO" id="GO:0006633">
    <property type="term" value="P:fatty acid biosynthetic process"/>
    <property type="evidence" value="ECO:0007669"/>
    <property type="project" value="InterPro"/>
</dbReference>
<evidence type="ECO:0000256" key="3">
    <source>
        <dbReference type="SAM" id="Phobius"/>
    </source>
</evidence>
<proteinExistence type="predicted"/>
<dbReference type="Pfam" id="PF08541">
    <property type="entry name" value="ACP_syn_III_C"/>
    <property type="match status" value="1"/>
</dbReference>
<dbReference type="AlphaFoldDB" id="A0A1C3P0X4"/>
<keyword evidence="3" id="KW-0472">Membrane</keyword>
<dbReference type="PANTHER" id="PTHR34069">
    <property type="entry name" value="3-OXOACYL-[ACYL-CARRIER-PROTEIN] SYNTHASE 3"/>
    <property type="match status" value="1"/>
</dbReference>
<gene>
    <name evidence="5" type="ORF">FDG2_3786</name>
</gene>
<sequence>MVCSGYVYGCIAAAGMLLAGGASGPRNSRDHALAVGADAYSRIMNRADRKTVSLFGDGAGATVLGPVPDGYGIIGYSLTCDGGLAGLVEVPAGGTRLPLSENVYRRKEHLFRMDGRAVKEYAMTAVPKMIDECAGMAGVSLDEVDRVILHQGNVRLVETLAQHMGFDPSRVEISADKYGNTAAASVPMTLALSHQRKLLQRDEVVLLACVGGGMTAGAVMIRWY</sequence>
<dbReference type="SUPFAM" id="SSF53901">
    <property type="entry name" value="Thiolase-like"/>
    <property type="match status" value="2"/>
</dbReference>
<dbReference type="InterPro" id="IPR013747">
    <property type="entry name" value="ACP_syn_III_C"/>
</dbReference>
<dbReference type="PANTHER" id="PTHR34069:SF2">
    <property type="entry name" value="BETA-KETOACYL-[ACYL-CARRIER-PROTEIN] SYNTHASE III"/>
    <property type="match status" value="1"/>
</dbReference>
<keyword evidence="2" id="KW-0012">Acyltransferase</keyword>
<keyword evidence="1" id="KW-0808">Transferase</keyword>
<evidence type="ECO:0000256" key="1">
    <source>
        <dbReference type="ARBA" id="ARBA00022679"/>
    </source>
</evidence>
<protein>
    <submittedName>
        <fullName evidence="5">3-oxoacyl-ACP synthase</fullName>
    </submittedName>
</protein>
<dbReference type="Proteomes" id="UP000199013">
    <property type="component" value="Unassembled WGS sequence"/>
</dbReference>
<evidence type="ECO:0000313" key="6">
    <source>
        <dbReference type="Proteomes" id="UP000199013"/>
    </source>
</evidence>
<dbReference type="InterPro" id="IPR013751">
    <property type="entry name" value="ACP_syn_III_N"/>
</dbReference>
<keyword evidence="3" id="KW-1133">Transmembrane helix</keyword>
<dbReference type="InterPro" id="IPR007110">
    <property type="entry name" value="Ig-like_dom"/>
</dbReference>
<evidence type="ECO:0000259" key="4">
    <source>
        <dbReference type="PROSITE" id="PS50835"/>
    </source>
</evidence>
<organism evidence="5 6">
    <name type="scientific">Candidatus Protofrankia californiensis</name>
    <dbReference type="NCBI Taxonomy" id="1839754"/>
    <lineage>
        <taxon>Bacteria</taxon>
        <taxon>Bacillati</taxon>
        <taxon>Actinomycetota</taxon>
        <taxon>Actinomycetes</taxon>
        <taxon>Frankiales</taxon>
        <taxon>Frankiaceae</taxon>
        <taxon>Protofrankia</taxon>
    </lineage>
</organism>
<dbReference type="GO" id="GO:0004315">
    <property type="term" value="F:3-oxoacyl-[acyl-carrier-protein] synthase activity"/>
    <property type="evidence" value="ECO:0007669"/>
    <property type="project" value="InterPro"/>
</dbReference>